<dbReference type="RefSeq" id="WP_264727716.1">
    <property type="nucleotide sequence ID" value="NZ_JAPDMX010000028.1"/>
</dbReference>
<dbReference type="Proteomes" id="UP001163714">
    <property type="component" value="Unassembled WGS sequence"/>
</dbReference>
<keyword evidence="10" id="KW-1185">Reference proteome</keyword>
<proteinExistence type="inferred from homology"/>
<evidence type="ECO:0000313" key="9">
    <source>
        <dbReference type="EMBL" id="MCW3173637.1"/>
    </source>
</evidence>
<feature type="transmembrane region" description="Helical" evidence="7">
    <location>
        <begin position="329"/>
        <end position="347"/>
    </location>
</feature>
<dbReference type="PANTHER" id="PTHR30572">
    <property type="entry name" value="MEMBRANE COMPONENT OF TRANSPORTER-RELATED"/>
    <property type="match status" value="1"/>
</dbReference>
<feature type="transmembrane region" description="Helical" evidence="7">
    <location>
        <begin position="367"/>
        <end position="392"/>
    </location>
</feature>
<dbReference type="InterPro" id="IPR003838">
    <property type="entry name" value="ABC3_permease_C"/>
</dbReference>
<gene>
    <name evidence="9" type="ORF">OHT75_14240</name>
</gene>
<dbReference type="PANTHER" id="PTHR30572:SF4">
    <property type="entry name" value="ABC TRANSPORTER PERMEASE YTRF"/>
    <property type="match status" value="1"/>
</dbReference>
<evidence type="ECO:0000256" key="4">
    <source>
        <dbReference type="ARBA" id="ARBA00022989"/>
    </source>
</evidence>
<feature type="transmembrane region" description="Helical" evidence="7">
    <location>
        <begin position="20"/>
        <end position="43"/>
    </location>
</feature>
<feature type="transmembrane region" description="Helical" evidence="7">
    <location>
        <begin position="721"/>
        <end position="740"/>
    </location>
</feature>
<evidence type="ECO:0000256" key="2">
    <source>
        <dbReference type="ARBA" id="ARBA00022475"/>
    </source>
</evidence>
<feature type="transmembrane region" description="Helical" evidence="7">
    <location>
        <begin position="666"/>
        <end position="688"/>
    </location>
</feature>
<keyword evidence="3 7" id="KW-0812">Transmembrane</keyword>
<evidence type="ECO:0000256" key="1">
    <source>
        <dbReference type="ARBA" id="ARBA00004651"/>
    </source>
</evidence>
<sequence>MLFDVLYGWRKWRGQRGMWLVLIVSLCLFCTLIGFSSNLIWMLSSDRPQWVLQKDPLITIVNQDHNGNVQPISVYDIEILQGLPAIKNVASISIQSAAVTVGLKDISGLNIGFYSRSLIELLAIPKPFTQKIWEEKQVVLSSRFYNQYKTSKGIDDLTLYYKGERLPIAGVALPSMAKFGDRDIDIWVPDSYLLQDVPTMFAENPELYVKTKGSHYGFAQLSRAHSAEQLQEPYRLLRAQTPRPQGGFVDSHFNPLIIDGIEIKPNERLLIQKQSWVLLVLLLCFGFIICSGIVSAYMQQSIVRRAEIQLKVALGGERRDIFLHLVRENLLTLAVLALVSPVLSIIFTDYVANIPLYKIYFDGGLSFNIWLWVVAVFVSACIFLLCAQMPMIDAMSSHFSRGRQGQMEKKQVLMSRFILLIQLTVIISVIILSLVLSFTEWKKYQKINISQSVYSFKPVVKDQLSMSLSAKQFNGDWQVLGSEVALSSTMFTDLGSQRLSYQVIGQSTLAKPINSLYVSSNFFDLLGINSILLSTLTTNSLVINQTMAYQLAEELGLADYRSVKGIDIEVSGFYYTKQFKVAGIIEDQLHFGINQSPKPVLYLHLSEQNPLYAHRIAPVVYTKHANHQLFHSHLNDWADLQSSALSYQDSGSLAQQIVSTDPAGRLLFITSSAMALMIFLLVIFTLYYRFQFTVKVQQVKWAILLAVGAQKISLIMQMIKLNLILTGLASTFSICLLLTLDSQSLRLLGVSLVQPLLMCTSIIICMLIVVSITFLASRKTLKNSISDLLRI</sequence>
<organism evidence="9 10">
    <name type="scientific">Shewanella subflava</name>
    <dbReference type="NCBI Taxonomy" id="2986476"/>
    <lineage>
        <taxon>Bacteria</taxon>
        <taxon>Pseudomonadati</taxon>
        <taxon>Pseudomonadota</taxon>
        <taxon>Gammaproteobacteria</taxon>
        <taxon>Alteromonadales</taxon>
        <taxon>Shewanellaceae</taxon>
        <taxon>Shewanella</taxon>
    </lineage>
</organism>
<keyword evidence="4 7" id="KW-1133">Transmembrane helix</keyword>
<feature type="transmembrane region" description="Helical" evidence="7">
    <location>
        <begin position="413"/>
        <end position="438"/>
    </location>
</feature>
<evidence type="ECO:0000256" key="7">
    <source>
        <dbReference type="SAM" id="Phobius"/>
    </source>
</evidence>
<dbReference type="EMBL" id="JAPDMX010000028">
    <property type="protein sequence ID" value="MCW3173637.1"/>
    <property type="molecule type" value="Genomic_DNA"/>
</dbReference>
<evidence type="ECO:0000256" key="6">
    <source>
        <dbReference type="ARBA" id="ARBA00038076"/>
    </source>
</evidence>
<evidence type="ECO:0000259" key="8">
    <source>
        <dbReference type="Pfam" id="PF02687"/>
    </source>
</evidence>
<keyword evidence="5 7" id="KW-0472">Membrane</keyword>
<accession>A0ABT3IC71</accession>
<comment type="subcellular location">
    <subcellularLocation>
        <location evidence="1">Cell membrane</location>
        <topology evidence="1">Multi-pass membrane protein</topology>
    </subcellularLocation>
</comment>
<comment type="similarity">
    <text evidence="6">Belongs to the ABC-4 integral membrane protein family.</text>
</comment>
<dbReference type="InterPro" id="IPR050250">
    <property type="entry name" value="Macrolide_Exporter_MacB"/>
</dbReference>
<evidence type="ECO:0000313" key="10">
    <source>
        <dbReference type="Proteomes" id="UP001163714"/>
    </source>
</evidence>
<feature type="transmembrane region" description="Helical" evidence="7">
    <location>
        <begin position="276"/>
        <end position="298"/>
    </location>
</feature>
<evidence type="ECO:0000256" key="3">
    <source>
        <dbReference type="ARBA" id="ARBA00022692"/>
    </source>
</evidence>
<evidence type="ECO:0000256" key="5">
    <source>
        <dbReference type="ARBA" id="ARBA00023136"/>
    </source>
</evidence>
<protein>
    <recommendedName>
        <fullName evidence="8">ABC3 transporter permease C-terminal domain-containing protein</fullName>
    </recommendedName>
</protein>
<name>A0ABT3IC71_9GAMM</name>
<dbReference type="Pfam" id="PF02687">
    <property type="entry name" value="FtsX"/>
    <property type="match status" value="1"/>
</dbReference>
<feature type="transmembrane region" description="Helical" evidence="7">
    <location>
        <begin position="752"/>
        <end position="776"/>
    </location>
</feature>
<feature type="domain" description="ABC3 transporter permease C-terminal" evidence="8">
    <location>
        <begin position="281"/>
        <end position="392"/>
    </location>
</feature>
<reference evidence="9" key="1">
    <citation type="submission" date="2022-10" db="EMBL/GenBank/DDBJ databases">
        <title>Shewanella flava sp. nov, isolated from the estuary of the Fenhe River into the Yellow River.</title>
        <authorList>
            <person name="Li Y."/>
        </authorList>
    </citation>
    <scope>NUCLEOTIDE SEQUENCE</scope>
    <source>
        <strain evidence="9">FYR11-62</strain>
    </source>
</reference>
<keyword evidence="2" id="KW-1003">Cell membrane</keyword>
<comment type="caution">
    <text evidence="9">The sequence shown here is derived from an EMBL/GenBank/DDBJ whole genome shotgun (WGS) entry which is preliminary data.</text>
</comment>